<keyword evidence="2" id="KW-1185">Reference proteome</keyword>
<dbReference type="EMBL" id="JBDODL010000186">
    <property type="protein sequence ID" value="MES1919044.1"/>
    <property type="molecule type" value="Genomic_DNA"/>
</dbReference>
<evidence type="ECO:0000313" key="2">
    <source>
        <dbReference type="Proteomes" id="UP001439008"/>
    </source>
</evidence>
<sequence>MDKTDIELQLEQIGSYKTSLLYNSGVKPSSDSVIDIVHYIRKLPLISFKQPSVIYTEIKFYDESDLKPTALAGYQNAILNFENNLMPKALDLYQCAQFFEHLIVNRKKNENKIKMALSETNEHLDKIKEFTEDLITTCWSQTIPQIPDAQDVLNKYRFLDNEDDSENFTVRTAQPKINTQNFGTHNIAKQTIRFSNPMSLCIDLFSIFSEYRSFTANSVPKYILFPSDSPDVAPSLDTNSLFGRGARVFCPKRPLDVKQMLCSGSNATRKSISLFKYVFLLEIVNSGNLKMSAPSIDCGNTKNNKMNKNCLATSTAVPRAISRLKESEFLLHKKISNGVDQIEEKVNSLVERLSALMSRTEKDSAQKQLVVECTTECERMKANLNLLKSSGAVETASNEVVSDRCEQLVYGPKVWCEMGAQNEAFREGMSNELKVFVERNLSGEDKEVRELRLFVENKISLEREIGEKEKNAESEVKAAFDALLSLNERMNNPEITVGELEDLKTVLLFLERVHNDIEEEASLKIEKVFELSFENGYAVEMEKRVI</sequence>
<protein>
    <submittedName>
        <fullName evidence="1">Uncharacterized protein</fullName>
    </submittedName>
</protein>
<reference evidence="1 2" key="1">
    <citation type="journal article" date="2024" name="BMC Biol.">
        <title>Comparative genomics of Ascetosporea gives new insight into the evolutionary basis for animal parasitism in Rhizaria.</title>
        <authorList>
            <person name="Hiltunen Thoren M."/>
            <person name="Onut-Brannstrom I."/>
            <person name="Alfjorden A."/>
            <person name="Peckova H."/>
            <person name="Swords F."/>
            <person name="Hooper C."/>
            <person name="Holzer A.S."/>
            <person name="Bass D."/>
            <person name="Burki F."/>
        </authorList>
    </citation>
    <scope>NUCLEOTIDE SEQUENCE [LARGE SCALE GENOMIC DNA]</scope>
    <source>
        <strain evidence="1">20-A016</strain>
    </source>
</reference>
<name>A0ABV2AHT3_9EUKA</name>
<comment type="caution">
    <text evidence="1">The sequence shown here is derived from an EMBL/GenBank/DDBJ whole genome shotgun (WGS) entry which is preliminary data.</text>
</comment>
<proteinExistence type="predicted"/>
<gene>
    <name evidence="1" type="ORF">MHBO_000918</name>
</gene>
<accession>A0ABV2AHT3</accession>
<dbReference type="Proteomes" id="UP001439008">
    <property type="component" value="Unassembled WGS sequence"/>
</dbReference>
<organism evidence="1 2">
    <name type="scientific">Bonamia ostreae</name>
    <dbReference type="NCBI Taxonomy" id="126728"/>
    <lineage>
        <taxon>Eukaryota</taxon>
        <taxon>Sar</taxon>
        <taxon>Rhizaria</taxon>
        <taxon>Endomyxa</taxon>
        <taxon>Ascetosporea</taxon>
        <taxon>Haplosporida</taxon>
        <taxon>Bonamia</taxon>
    </lineage>
</organism>
<evidence type="ECO:0000313" key="1">
    <source>
        <dbReference type="EMBL" id="MES1919044.1"/>
    </source>
</evidence>